<dbReference type="RefSeq" id="WP_004121232.1">
    <property type="nucleotide sequence ID" value="NZ_AQHN01000072.1"/>
</dbReference>
<dbReference type="OrthoDB" id="6443632at2"/>
<dbReference type="STRING" id="363754.RHSP_31951"/>
<evidence type="ECO:0000313" key="2">
    <source>
        <dbReference type="Proteomes" id="UP000012429"/>
    </source>
</evidence>
<proteinExistence type="predicted"/>
<dbReference type="PATRIC" id="fig|363754.4.peg.4021"/>
<accession>N6U098</accession>
<evidence type="ECO:0000313" key="1">
    <source>
        <dbReference type="EMBL" id="ENN86064.1"/>
    </source>
</evidence>
<reference evidence="1 2" key="1">
    <citation type="journal article" date="2012" name="BMC Genomics">
        <title>Genomic basis of broad host range and environmental adaptability of Rhizobium tropici CIAT 899 and Rhizobium sp. PRF 81 which are used in inoculants for common bean (Phaseolus vulgaris L.).</title>
        <authorList>
            <person name="Ormeno-Orrillo E."/>
            <person name="Menna P."/>
            <person name="Almeida L.G."/>
            <person name="Ollero F.J."/>
            <person name="Nicolas M.F."/>
            <person name="Pains Rodrigues E."/>
            <person name="Shigueyoshi Nakatani A."/>
            <person name="Silva Batista J.S."/>
            <person name="Oliveira Chueire L.M."/>
            <person name="Souza R.C."/>
            <person name="Ribeiro Vasconcelos A.T."/>
            <person name="Megias M."/>
            <person name="Hungria M."/>
            <person name="Martinez-Romero E."/>
        </authorList>
    </citation>
    <scope>NUCLEOTIDE SEQUENCE [LARGE SCALE GENOMIC DNA]</scope>
    <source>
        <strain evidence="1 2">PRF 81</strain>
    </source>
</reference>
<dbReference type="Proteomes" id="UP000012429">
    <property type="component" value="Unassembled WGS sequence"/>
</dbReference>
<dbReference type="EMBL" id="AQHN01000072">
    <property type="protein sequence ID" value="ENN86064.1"/>
    <property type="molecule type" value="Genomic_DNA"/>
</dbReference>
<organism evidence="1 2">
    <name type="scientific">Rhizobium freirei PRF 81</name>
    <dbReference type="NCBI Taxonomy" id="363754"/>
    <lineage>
        <taxon>Bacteria</taxon>
        <taxon>Pseudomonadati</taxon>
        <taxon>Pseudomonadota</taxon>
        <taxon>Alphaproteobacteria</taxon>
        <taxon>Hyphomicrobiales</taxon>
        <taxon>Rhizobiaceae</taxon>
        <taxon>Rhizobium/Agrobacterium group</taxon>
        <taxon>Rhizobium</taxon>
    </lineage>
</organism>
<protein>
    <submittedName>
        <fullName evidence="1">Uncharacterized protein</fullName>
    </submittedName>
</protein>
<dbReference type="AlphaFoldDB" id="N6U098"/>
<comment type="caution">
    <text evidence="1">The sequence shown here is derived from an EMBL/GenBank/DDBJ whole genome shotgun (WGS) entry which is preliminary data.</text>
</comment>
<name>N6U098_9HYPH</name>
<sequence length="242" mass="23741">MFQTAVNTFQGFGLPGEPYLDSPTRVESLVINSNGATPNVYGYFATKSALTNIAQMGGIVGPGTSSFTGAIAGTTLTVSAVSAGTLQVGQTIAGAGVTGGTTITALGTGVGGAGTYTVSASQTVASEAMTASGGTNRVLAGLMVGTKEATLWGTSNGTLAPTLAIPDNAQAEFGTMGDFVVVVPGPCNILDLLAYNVTTGAIATYAPGGTVPAGCAAIPNSSVYRYPVTAVGGGLTVARLTN</sequence>
<gene>
    <name evidence="1" type="ORF">RHSP_31951</name>
</gene>
<keyword evidence="2" id="KW-1185">Reference proteome</keyword>